<dbReference type="GO" id="GO:0005739">
    <property type="term" value="C:mitochondrion"/>
    <property type="evidence" value="ECO:0007669"/>
    <property type="project" value="TreeGrafter"/>
</dbReference>
<dbReference type="Gene3D" id="1.25.40.10">
    <property type="entry name" value="Tetratricopeptide repeat domain"/>
    <property type="match status" value="2"/>
</dbReference>
<feature type="region of interest" description="Disordered" evidence="1">
    <location>
        <begin position="25"/>
        <end position="67"/>
    </location>
</feature>
<evidence type="ECO:0000256" key="1">
    <source>
        <dbReference type="SAM" id="MobiDB-lite"/>
    </source>
</evidence>
<organism evidence="2 3">
    <name type="scientific">Kwoniella dendrophila CBS 6074</name>
    <dbReference type="NCBI Taxonomy" id="1295534"/>
    <lineage>
        <taxon>Eukaryota</taxon>
        <taxon>Fungi</taxon>
        <taxon>Dikarya</taxon>
        <taxon>Basidiomycota</taxon>
        <taxon>Agaricomycotina</taxon>
        <taxon>Tremellomycetes</taxon>
        <taxon>Tremellales</taxon>
        <taxon>Cryptococcaceae</taxon>
        <taxon>Kwoniella</taxon>
    </lineage>
</organism>
<dbReference type="GO" id="GO:0140053">
    <property type="term" value="P:mitochondrial gene expression"/>
    <property type="evidence" value="ECO:0007669"/>
    <property type="project" value="TreeGrafter"/>
</dbReference>
<dbReference type="GeneID" id="91097860"/>
<sequence>MLRSTLARKVLRLRSLRTRRLLHDYDQSSSSTSNPLPILTHLPPSSEPPTHSFPLYHPPPQQKNDPLEYLPLNKDTLQSLPSDESISRQLKNKLTKKVLENLPDEVTETELKSFYSNLIKSGISSSTSSSLQSIGSPEDQLKLPLDKNEKEDILNQLEIRLLGSGSSSSTSQLSIDAPRNESNGDDGLITLSEELNDSPKHYKIFAALAQLAVPEDSPSSSLAGPSGTSKSPAGSLPQYEAIMDLPLGLVSKKEWNVLFDAFIQRKDARGAEALLDVMDLHGVPFDENRVQAIIEVDAEAGRVEDVGRLTAEIANSGLEVKDSYKDLYILSHLQQTPSKPENAIKQLTSAELMGKPYPQSSYSIVLKYLTEPTKTFQTNSQSRALAWDLFTNMRLTSYPNPSRELYNIMIKSCGESNQPEPERARDLWIEMTTDQTKEPTTKEYSSIIKALSSTKKDYLEAFDLLRQLLLKHHDEIYTPFENEDNELGSEASLYKLSKYVPDQETFINLLEGTKRSGDLNRARWILNETVKLSLSGKLSKEHTMWKDGINADLLSGVFMTYASWKPLVKRGVVKVKDKEEIVDRPLNSEEHPEEQDQAALQPTEDQVNKEAEWLDVEVLEQIVESSSNNSEAIQDPTTSHSNSHHAPQSSADAIREATGLFYRMIDDITATPDFNTYLPFRDVVLGPKLVNSYISVYAIHSPSLAITKKAYDEAWDTVFRVTRGNVKPNGWSYLQILEKCSYGNRGGISDSDRSIAFEWGIKVWEEYLEWTKIALRELDSIGESAKKERKKWLFGLGDRQIEKTWKSIIRLYALNNQPLESMNILQDFFRLYPPTDILKLYKPLVEIKDFKIRMTTNQSIPESNVPPYYLFNDLSLLHQKLLKLSDQRTAQKELAKLKFIVTSYEVNLKKRKQWRFKGIGQNKESKFRERQQKKISKSNRQREDDYMIEDGDAYDRGKKRIIDINEVD</sequence>
<dbReference type="RefSeq" id="XP_066078999.1">
    <property type="nucleotide sequence ID" value="XM_066222902.1"/>
</dbReference>
<feature type="compositionally biased region" description="Polar residues" evidence="1">
    <location>
        <begin position="217"/>
        <end position="232"/>
    </location>
</feature>
<feature type="region of interest" description="Disordered" evidence="1">
    <location>
        <begin position="216"/>
        <end position="235"/>
    </location>
</feature>
<reference evidence="2 3" key="1">
    <citation type="submission" date="2024-01" db="EMBL/GenBank/DDBJ databases">
        <title>Comparative genomics of Cryptococcus and Kwoniella reveals pathogenesis evolution and contrasting modes of karyotype evolution via chromosome fusion or intercentromeric recombination.</title>
        <authorList>
            <person name="Coelho M.A."/>
            <person name="David-Palma M."/>
            <person name="Shea T."/>
            <person name="Bowers K."/>
            <person name="McGinley-Smith S."/>
            <person name="Mohammad A.W."/>
            <person name="Gnirke A."/>
            <person name="Yurkov A.M."/>
            <person name="Nowrousian M."/>
            <person name="Sun S."/>
            <person name="Cuomo C.A."/>
            <person name="Heitman J."/>
        </authorList>
    </citation>
    <scope>NUCLEOTIDE SEQUENCE [LARGE SCALE GENOMIC DNA]</scope>
    <source>
        <strain evidence="2 3">CBS 6074</strain>
    </source>
</reference>
<name>A0AAX4K3Q5_9TREE</name>
<keyword evidence="3" id="KW-1185">Reference proteome</keyword>
<feature type="region of interest" description="Disordered" evidence="1">
    <location>
        <begin position="583"/>
        <end position="606"/>
    </location>
</feature>
<evidence type="ECO:0000313" key="2">
    <source>
        <dbReference type="EMBL" id="WWC92237.1"/>
    </source>
</evidence>
<feature type="region of interest" description="Disordered" evidence="1">
    <location>
        <begin position="625"/>
        <end position="650"/>
    </location>
</feature>
<accession>A0AAX4K3Q5</accession>
<evidence type="ECO:0008006" key="4">
    <source>
        <dbReference type="Google" id="ProtNLM"/>
    </source>
</evidence>
<dbReference type="GO" id="GO:0003729">
    <property type="term" value="F:mRNA binding"/>
    <property type="evidence" value="ECO:0007669"/>
    <property type="project" value="TreeGrafter"/>
</dbReference>
<protein>
    <recommendedName>
        <fullName evidence="4">Pentatricopeptide repeat domain-containing protein</fullName>
    </recommendedName>
</protein>
<dbReference type="InterPro" id="IPR011990">
    <property type="entry name" value="TPR-like_helical_dom_sf"/>
</dbReference>
<feature type="region of interest" description="Disordered" evidence="1">
    <location>
        <begin position="922"/>
        <end position="951"/>
    </location>
</feature>
<feature type="compositionally biased region" description="Basic and acidic residues" evidence="1">
    <location>
        <begin position="923"/>
        <end position="932"/>
    </location>
</feature>
<dbReference type="EMBL" id="CP144107">
    <property type="protein sequence ID" value="WWC92237.1"/>
    <property type="molecule type" value="Genomic_DNA"/>
</dbReference>
<proteinExistence type="predicted"/>
<dbReference type="Proteomes" id="UP001355207">
    <property type="component" value="Chromosome 10"/>
</dbReference>
<dbReference type="PANTHER" id="PTHR47938:SF35">
    <property type="entry name" value="PENTATRICOPEPTIDE REPEAT-CONTAINING PROTEIN 4, MITOCHONDRIAL-RELATED"/>
    <property type="match status" value="1"/>
</dbReference>
<evidence type="ECO:0000313" key="3">
    <source>
        <dbReference type="Proteomes" id="UP001355207"/>
    </source>
</evidence>
<feature type="compositionally biased region" description="Low complexity" evidence="1">
    <location>
        <begin position="164"/>
        <end position="174"/>
    </location>
</feature>
<dbReference type="AlphaFoldDB" id="A0AAX4K3Q5"/>
<dbReference type="PANTHER" id="PTHR47938">
    <property type="entry name" value="RESPIRATORY COMPLEX I CHAPERONE (CIA84), PUTATIVE (AFU_ORTHOLOGUE AFUA_2G06020)-RELATED"/>
    <property type="match status" value="1"/>
</dbReference>
<feature type="region of interest" description="Disordered" evidence="1">
    <location>
        <begin position="164"/>
        <end position="186"/>
    </location>
</feature>
<gene>
    <name evidence="2" type="ORF">L201_007191</name>
</gene>